<sequence>MWEEVAEGGVIDLYSGMRYYEQFIPEGSKVLCRFNLRTSLSPTTVNTLEQKMKDAGVKDVKVTTGSPILNVQFTKGFSWLATVVAIVSIIVALIISWRLFIWVEEVAPGGVKVLLWGGLGIVGILLLREITKTKREFVGGRT</sequence>
<evidence type="ECO:0000313" key="2">
    <source>
        <dbReference type="EMBL" id="QJB03515.1"/>
    </source>
</evidence>
<dbReference type="EMBL" id="MT143920">
    <property type="protein sequence ID" value="QJH92786.1"/>
    <property type="molecule type" value="Genomic_DNA"/>
</dbReference>
<dbReference type="EMBL" id="MT143849">
    <property type="protein sequence ID" value="QJB03515.1"/>
    <property type="molecule type" value="Genomic_DNA"/>
</dbReference>
<name>A0A6M3MDQ6_9ZZZZ</name>
<reference evidence="2" key="1">
    <citation type="submission" date="2020-03" db="EMBL/GenBank/DDBJ databases">
        <title>The deep terrestrial virosphere.</title>
        <authorList>
            <person name="Holmfeldt K."/>
            <person name="Nilsson E."/>
            <person name="Simone D."/>
            <person name="Lopez-Fernandez M."/>
            <person name="Wu X."/>
            <person name="de Brujin I."/>
            <person name="Lundin D."/>
            <person name="Andersson A."/>
            <person name="Bertilsson S."/>
            <person name="Dopson M."/>
        </authorList>
    </citation>
    <scope>NUCLEOTIDE SEQUENCE</scope>
    <source>
        <strain evidence="3">MM171A02369</strain>
        <strain evidence="2">MM171B00685</strain>
    </source>
</reference>
<proteinExistence type="predicted"/>
<organism evidence="2">
    <name type="scientific">viral metagenome</name>
    <dbReference type="NCBI Taxonomy" id="1070528"/>
    <lineage>
        <taxon>unclassified sequences</taxon>
        <taxon>metagenomes</taxon>
        <taxon>organismal metagenomes</taxon>
    </lineage>
</organism>
<evidence type="ECO:0000256" key="1">
    <source>
        <dbReference type="SAM" id="Phobius"/>
    </source>
</evidence>
<feature type="transmembrane region" description="Helical" evidence="1">
    <location>
        <begin position="106"/>
        <end position="127"/>
    </location>
</feature>
<protein>
    <submittedName>
        <fullName evidence="2">Uncharacterized protein</fullName>
    </submittedName>
</protein>
<gene>
    <name evidence="3" type="ORF">MM171A02369_0007</name>
    <name evidence="2" type="ORF">MM171B00685_0020</name>
</gene>
<accession>A0A6M3MDQ6</accession>
<keyword evidence="1" id="KW-0472">Membrane</keyword>
<keyword evidence="1" id="KW-1133">Transmembrane helix</keyword>
<feature type="transmembrane region" description="Helical" evidence="1">
    <location>
        <begin position="77"/>
        <end position="100"/>
    </location>
</feature>
<evidence type="ECO:0000313" key="3">
    <source>
        <dbReference type="EMBL" id="QJH92786.1"/>
    </source>
</evidence>
<keyword evidence="1" id="KW-0812">Transmembrane</keyword>
<dbReference type="AlphaFoldDB" id="A0A6M3MDQ6"/>